<dbReference type="RefSeq" id="WP_220588671.1">
    <property type="nucleotide sequence ID" value="NZ_RKLQ01000002.1"/>
</dbReference>
<protein>
    <recommendedName>
        <fullName evidence="1">DUF7344 domain-containing protein</fullName>
    </recommendedName>
</protein>
<feature type="domain" description="DUF7344" evidence="1">
    <location>
        <begin position="29"/>
        <end position="101"/>
    </location>
</feature>
<keyword evidence="3" id="KW-1185">Reference proteome</keyword>
<dbReference type="InterPro" id="IPR055768">
    <property type="entry name" value="DUF7344"/>
</dbReference>
<organism evidence="2 3">
    <name type="scientific">Haloarcula salinisoli</name>
    <dbReference type="NCBI Taxonomy" id="2487746"/>
    <lineage>
        <taxon>Archaea</taxon>
        <taxon>Methanobacteriati</taxon>
        <taxon>Methanobacteriota</taxon>
        <taxon>Stenosarchaea group</taxon>
        <taxon>Halobacteria</taxon>
        <taxon>Halobacteriales</taxon>
        <taxon>Haloarculaceae</taxon>
        <taxon>Haloarcula</taxon>
    </lineage>
</organism>
<dbReference type="Proteomes" id="UP000783863">
    <property type="component" value="Unassembled WGS sequence"/>
</dbReference>
<dbReference type="Gene3D" id="1.10.10.10">
    <property type="entry name" value="Winged helix-like DNA-binding domain superfamily/Winged helix DNA-binding domain"/>
    <property type="match status" value="1"/>
</dbReference>
<dbReference type="InterPro" id="IPR036388">
    <property type="entry name" value="WH-like_DNA-bd_sf"/>
</dbReference>
<dbReference type="SUPFAM" id="SSF46785">
    <property type="entry name" value="Winged helix' DNA-binding domain"/>
    <property type="match status" value="1"/>
</dbReference>
<evidence type="ECO:0000313" key="2">
    <source>
        <dbReference type="EMBL" id="MBX0304454.1"/>
    </source>
</evidence>
<dbReference type="EMBL" id="RKLQ01000002">
    <property type="protein sequence ID" value="MBX0304454.1"/>
    <property type="molecule type" value="Genomic_DNA"/>
</dbReference>
<dbReference type="Pfam" id="PF24035">
    <property type="entry name" value="DUF7344"/>
    <property type="match status" value="1"/>
</dbReference>
<comment type="caution">
    <text evidence="2">The sequence shown here is derived from an EMBL/GenBank/DDBJ whole genome shotgun (WGS) entry which is preliminary data.</text>
</comment>
<accession>A0A8J8C9Q3</accession>
<dbReference type="InterPro" id="IPR036390">
    <property type="entry name" value="WH_DNA-bd_sf"/>
</dbReference>
<name>A0A8J8C9Q3_9EURY</name>
<evidence type="ECO:0000313" key="3">
    <source>
        <dbReference type="Proteomes" id="UP000783863"/>
    </source>
</evidence>
<dbReference type="AlphaFoldDB" id="A0A8J8C9Q3"/>
<sequence>MTAPENQLTGLDFSASSSDVDYPPLDELFKALASSKRRRLLAALPAQSTMTIDELTDVLVGWQSTADGPAGPDEWAKVKIELVHAHLPLLADAGLVTCEDEEIARTTYPEPVEELVAFAGEYDSAVAENEPA</sequence>
<gene>
    <name evidence="2" type="ORF">EGD98_12310</name>
</gene>
<proteinExistence type="predicted"/>
<evidence type="ECO:0000259" key="1">
    <source>
        <dbReference type="Pfam" id="PF24035"/>
    </source>
</evidence>
<reference evidence="2" key="1">
    <citation type="submission" date="2021-06" db="EMBL/GenBank/DDBJ databases">
        <title>Halomicroarcula sp. F24A a new haloarchaeum isolated from saline soil.</title>
        <authorList>
            <person name="Duran-Viseras A."/>
            <person name="Sanchez-Porro C."/>
            <person name="Ventosa A."/>
        </authorList>
    </citation>
    <scope>NUCLEOTIDE SEQUENCE</scope>
    <source>
        <strain evidence="2">F24A</strain>
    </source>
</reference>